<gene>
    <name evidence="1" type="ORF">DME_LOCUS9739</name>
</gene>
<evidence type="ECO:0000313" key="1">
    <source>
        <dbReference type="EMBL" id="VDN59766.1"/>
    </source>
</evidence>
<dbReference type="GO" id="GO:0003676">
    <property type="term" value="F:nucleic acid binding"/>
    <property type="evidence" value="ECO:0007669"/>
    <property type="project" value="InterPro"/>
</dbReference>
<dbReference type="InterPro" id="IPR035979">
    <property type="entry name" value="RBD_domain_sf"/>
</dbReference>
<reference evidence="4" key="1">
    <citation type="submission" date="2017-02" db="UniProtKB">
        <authorList>
            <consortium name="WormBaseParasite"/>
        </authorList>
    </citation>
    <scope>IDENTIFICATION</scope>
</reference>
<dbReference type="AlphaFoldDB" id="A0A0N4UGS8"/>
<dbReference type="Proteomes" id="UP000038040">
    <property type="component" value="Unplaced"/>
</dbReference>
<organism evidence="2 4">
    <name type="scientific">Dracunculus medinensis</name>
    <name type="common">Guinea worm</name>
    <dbReference type="NCBI Taxonomy" id="318479"/>
    <lineage>
        <taxon>Eukaryota</taxon>
        <taxon>Metazoa</taxon>
        <taxon>Ecdysozoa</taxon>
        <taxon>Nematoda</taxon>
        <taxon>Chromadorea</taxon>
        <taxon>Rhabditida</taxon>
        <taxon>Spirurina</taxon>
        <taxon>Dracunculoidea</taxon>
        <taxon>Dracunculidae</taxon>
        <taxon>Dracunculus</taxon>
    </lineage>
</organism>
<accession>A0A0N4UGS8</accession>
<dbReference type="WBParaSite" id="DME_0000671301-mRNA-1">
    <property type="protein sequence ID" value="DME_0000671301-mRNA-1"/>
    <property type="gene ID" value="DME_0000671301"/>
</dbReference>
<dbReference type="Proteomes" id="UP000274756">
    <property type="component" value="Unassembled WGS sequence"/>
</dbReference>
<reference evidence="1 3" key="2">
    <citation type="submission" date="2018-11" db="EMBL/GenBank/DDBJ databases">
        <authorList>
            <consortium name="Pathogen Informatics"/>
        </authorList>
    </citation>
    <scope>NUCLEOTIDE SEQUENCE [LARGE SCALE GENOMIC DNA]</scope>
</reference>
<protein>
    <submittedName>
        <fullName evidence="4">RRM domain-containing protein</fullName>
    </submittedName>
</protein>
<proteinExistence type="predicted"/>
<sequence>MSVGLVEKVVVKTNLYSSFATVVFKHSESVAFAVQNLQNMVIKGQRIIMRHFNTIFNESLSLNSEKSMTIGVNDDMKKQHYVNEENWTENLLKNQNEEKGERQCQKGEAQMYNQRNLSDAWYQYRESGGKQSGMNTWQNELLSRSGTDLEQFDNDSLLGEMFDSTQFHMDILKCSLKFLLDED</sequence>
<dbReference type="EMBL" id="UYYG01001189">
    <property type="protein sequence ID" value="VDN59766.1"/>
    <property type="molecule type" value="Genomic_DNA"/>
</dbReference>
<evidence type="ECO:0000313" key="2">
    <source>
        <dbReference type="Proteomes" id="UP000038040"/>
    </source>
</evidence>
<evidence type="ECO:0000313" key="4">
    <source>
        <dbReference type="WBParaSite" id="DME_0000671301-mRNA-1"/>
    </source>
</evidence>
<name>A0A0N4UGS8_DRAME</name>
<keyword evidence="3" id="KW-1185">Reference proteome</keyword>
<dbReference type="SUPFAM" id="SSF54928">
    <property type="entry name" value="RNA-binding domain, RBD"/>
    <property type="match status" value="1"/>
</dbReference>
<evidence type="ECO:0000313" key="3">
    <source>
        <dbReference type="Proteomes" id="UP000274756"/>
    </source>
</evidence>